<evidence type="ECO:0000313" key="4">
    <source>
        <dbReference type="Proteomes" id="UP001302374"/>
    </source>
</evidence>
<evidence type="ECO:0000313" key="1">
    <source>
        <dbReference type="EMBL" id="NJC17068.1"/>
    </source>
</evidence>
<gene>
    <name evidence="2" type="ORF">F1644_16945</name>
    <name evidence="1" type="ORF">GGR15_000673</name>
</gene>
<sequence length="77" mass="9048">MENSLDKCHFFVKKDEYGNVVCIYQLDENSKMFLLETNGEKEEDITCLEEIEYDSLDGNMKGYFNALINKILNQQLK</sequence>
<dbReference type="RefSeq" id="WP_118305771.1">
    <property type="nucleotide sequence ID" value="NZ_BMPA01000002.1"/>
</dbReference>
<dbReference type="EMBL" id="CP043839">
    <property type="protein sequence ID" value="WOF13845.1"/>
    <property type="molecule type" value="Genomic_DNA"/>
</dbReference>
<dbReference type="Proteomes" id="UP000576368">
    <property type="component" value="Unassembled WGS sequence"/>
</dbReference>
<organism evidence="1 3">
    <name type="scientific">Butyricimonas paravirosa</name>
    <dbReference type="NCBI Taxonomy" id="1472417"/>
    <lineage>
        <taxon>Bacteria</taxon>
        <taxon>Pseudomonadati</taxon>
        <taxon>Bacteroidota</taxon>
        <taxon>Bacteroidia</taxon>
        <taxon>Bacteroidales</taxon>
        <taxon>Odoribacteraceae</taxon>
        <taxon>Butyricimonas</taxon>
    </lineage>
</organism>
<protein>
    <submittedName>
        <fullName evidence="1">Uncharacterized protein</fullName>
    </submittedName>
</protein>
<evidence type="ECO:0000313" key="2">
    <source>
        <dbReference type="EMBL" id="WOF13845.1"/>
    </source>
</evidence>
<accession>A0A7X6BIZ1</accession>
<proteinExistence type="predicted"/>
<keyword evidence="4" id="KW-1185">Reference proteome</keyword>
<dbReference type="GeneID" id="86893018"/>
<evidence type="ECO:0000313" key="3">
    <source>
        <dbReference type="Proteomes" id="UP000576368"/>
    </source>
</evidence>
<dbReference type="Proteomes" id="UP001302374">
    <property type="component" value="Chromosome"/>
</dbReference>
<name>A0A7X6BIZ1_9BACT</name>
<reference evidence="1 3" key="2">
    <citation type="submission" date="2020-03" db="EMBL/GenBank/DDBJ databases">
        <title>Genomic Encyclopedia of Type Strains, Phase IV (KMG-IV): sequencing the most valuable type-strain genomes for metagenomic binning, comparative biology and taxonomic classification.</title>
        <authorList>
            <person name="Goeker M."/>
        </authorList>
    </citation>
    <scope>NUCLEOTIDE SEQUENCE [LARGE SCALE GENOMIC DNA]</scope>
    <source>
        <strain evidence="1 3">DSM 105722</strain>
    </source>
</reference>
<dbReference type="EMBL" id="JAATLI010000002">
    <property type="protein sequence ID" value="NJC17068.1"/>
    <property type="molecule type" value="Genomic_DNA"/>
</dbReference>
<dbReference type="AlphaFoldDB" id="A0A7X6BIZ1"/>
<reference evidence="2 4" key="1">
    <citation type="submission" date="2019-09" db="EMBL/GenBank/DDBJ databases">
        <title>Butyricimonas paravirosa DSM 105722 (=214-4 = JCM 18677 = CCUG 65563).</title>
        <authorList>
            <person name="Le Roy T."/>
            <person name="Cani P.D."/>
        </authorList>
    </citation>
    <scope>NUCLEOTIDE SEQUENCE [LARGE SCALE GENOMIC DNA]</scope>
    <source>
        <strain evidence="2 4">DSM 105722</strain>
    </source>
</reference>